<keyword evidence="2" id="KW-0472">Membrane</keyword>
<sequence>MTDNFRSDLGPLTTTFTPPADCTSLQFIEDDAVGRNIAASHYCYEGWNQRSGYTTLSVIKSCFPDDLASYYNARWASTDHIGVYSPASVCPSGYTVACAHSRIKGQSNPFEGKGGVPADLTIWELLRDGETATGCCPTGYGCDQKHPAMCMSRPNYFFKVTDGIKCPGSLTPITRLTEAASAMAMKVMVVHAAPTAQTVTRTTTSSASASLVSSENSLSKPSQDLPPRAKTAIGVIIPLVAIFIGAACFFIHKYRRKRKLSQAVHELGQDTRGNGGDDLETTKPELPGDAGMASAGPNGAAFRKAELDATGHGSGGAVELAAELAGGGIAELHSTPSPRELDSTPKGLSVVDVVEHDVDNQHVDERSRGLWQWSNYQD</sequence>
<keyword evidence="2" id="KW-0812">Transmembrane</keyword>
<gene>
    <name evidence="3" type="ORF">H0G86_012424</name>
</gene>
<organism evidence="3 4">
    <name type="scientific">Trichoderma simmonsii</name>
    <dbReference type="NCBI Taxonomy" id="1491479"/>
    <lineage>
        <taxon>Eukaryota</taxon>
        <taxon>Fungi</taxon>
        <taxon>Dikarya</taxon>
        <taxon>Ascomycota</taxon>
        <taxon>Pezizomycotina</taxon>
        <taxon>Sordariomycetes</taxon>
        <taxon>Hypocreomycetidae</taxon>
        <taxon>Hypocreales</taxon>
        <taxon>Hypocreaceae</taxon>
        <taxon>Trichoderma</taxon>
    </lineage>
</organism>
<protein>
    <submittedName>
        <fullName evidence="3">Uncharacterized protein</fullName>
    </submittedName>
</protein>
<dbReference type="AlphaFoldDB" id="A0A8G0LSG5"/>
<evidence type="ECO:0000256" key="2">
    <source>
        <dbReference type="SAM" id="Phobius"/>
    </source>
</evidence>
<accession>A0A8G0LSG5</accession>
<keyword evidence="4" id="KW-1185">Reference proteome</keyword>
<evidence type="ECO:0000256" key="1">
    <source>
        <dbReference type="SAM" id="MobiDB-lite"/>
    </source>
</evidence>
<evidence type="ECO:0000313" key="3">
    <source>
        <dbReference type="EMBL" id="QYT05530.1"/>
    </source>
</evidence>
<feature type="compositionally biased region" description="Low complexity" evidence="1">
    <location>
        <begin position="200"/>
        <end position="222"/>
    </location>
</feature>
<name>A0A8G0LSG5_9HYPO</name>
<dbReference type="EMBL" id="CP075870">
    <property type="protein sequence ID" value="QYT05530.1"/>
    <property type="molecule type" value="Genomic_DNA"/>
</dbReference>
<proteinExistence type="predicted"/>
<dbReference type="Proteomes" id="UP000826661">
    <property type="component" value="Chromosome VII"/>
</dbReference>
<feature type="transmembrane region" description="Helical" evidence="2">
    <location>
        <begin position="232"/>
        <end position="251"/>
    </location>
</feature>
<feature type="region of interest" description="Disordered" evidence="1">
    <location>
        <begin position="200"/>
        <end position="225"/>
    </location>
</feature>
<reference evidence="3 4" key="1">
    <citation type="journal article" date="2021" name="BMC Genomics">
        <title>Telomere-to-telomere genome assembly of asparaginase-producing Trichoderma simmonsii.</title>
        <authorList>
            <person name="Chung D."/>
            <person name="Kwon Y.M."/>
            <person name="Yang Y."/>
        </authorList>
    </citation>
    <scope>NUCLEOTIDE SEQUENCE [LARGE SCALE GENOMIC DNA]</scope>
    <source>
        <strain evidence="3 4">GH-Sj1</strain>
    </source>
</reference>
<evidence type="ECO:0000313" key="4">
    <source>
        <dbReference type="Proteomes" id="UP000826661"/>
    </source>
</evidence>
<keyword evidence="2" id="KW-1133">Transmembrane helix</keyword>